<name>A0ABT9RJC2_9ACTN</name>
<organism evidence="1 2">
    <name type="scientific">Streptosporangium brasiliense</name>
    <dbReference type="NCBI Taxonomy" id="47480"/>
    <lineage>
        <taxon>Bacteria</taxon>
        <taxon>Bacillati</taxon>
        <taxon>Actinomycetota</taxon>
        <taxon>Actinomycetes</taxon>
        <taxon>Streptosporangiales</taxon>
        <taxon>Streptosporangiaceae</taxon>
        <taxon>Streptosporangium</taxon>
    </lineage>
</organism>
<evidence type="ECO:0000313" key="1">
    <source>
        <dbReference type="EMBL" id="MDP9868927.1"/>
    </source>
</evidence>
<evidence type="ECO:0000313" key="2">
    <source>
        <dbReference type="Proteomes" id="UP001230426"/>
    </source>
</evidence>
<dbReference type="Proteomes" id="UP001230426">
    <property type="component" value="Unassembled WGS sequence"/>
</dbReference>
<protein>
    <recommendedName>
        <fullName evidence="3">Helix-turn-helix domain-containing protein</fullName>
    </recommendedName>
</protein>
<evidence type="ECO:0008006" key="3">
    <source>
        <dbReference type="Google" id="ProtNLM"/>
    </source>
</evidence>
<comment type="caution">
    <text evidence="1">The sequence shown here is derived from an EMBL/GenBank/DDBJ whole genome shotgun (WGS) entry which is preliminary data.</text>
</comment>
<accession>A0ABT9RJC2</accession>
<dbReference type="RefSeq" id="WP_306872276.1">
    <property type="nucleotide sequence ID" value="NZ_JAUSRB010000002.1"/>
</dbReference>
<sequence length="143" mass="15160">MGPPTKLTPQVQAGLLAALQAGHSIASAAELAGSCERTVHTWRERGQAGDAPEEFAQFAQALTRARAKARDILVAAAFADAVGGVEIQRTIRPDGTEEVRTTPRNGRLALELPARMHLDWRPVKAVEISGPQGGAVAVDHTPR</sequence>
<proteinExistence type="predicted"/>
<dbReference type="EMBL" id="JAUSRB010000002">
    <property type="protein sequence ID" value="MDP9868927.1"/>
    <property type="molecule type" value="Genomic_DNA"/>
</dbReference>
<gene>
    <name evidence="1" type="ORF">J2S55_008193</name>
</gene>
<keyword evidence="2" id="KW-1185">Reference proteome</keyword>
<reference evidence="1 2" key="1">
    <citation type="submission" date="2023-07" db="EMBL/GenBank/DDBJ databases">
        <title>Sequencing the genomes of 1000 actinobacteria strains.</title>
        <authorList>
            <person name="Klenk H.-P."/>
        </authorList>
    </citation>
    <scope>NUCLEOTIDE SEQUENCE [LARGE SCALE GENOMIC DNA]</scope>
    <source>
        <strain evidence="1 2">DSM 44109</strain>
    </source>
</reference>
<dbReference type="Gene3D" id="1.10.10.60">
    <property type="entry name" value="Homeodomain-like"/>
    <property type="match status" value="1"/>
</dbReference>